<comment type="caution">
    <text evidence="1">The sequence shown here is derived from an EMBL/GenBank/DDBJ whole genome shotgun (WGS) entry which is preliminary data.</text>
</comment>
<evidence type="ECO:0000313" key="2">
    <source>
        <dbReference type="Proteomes" id="UP000193944"/>
    </source>
</evidence>
<name>A0A1Y1WNX5_9FUNG</name>
<accession>A0A1Y1WNX5</accession>
<sequence length="203" mass="22665">MDLKIEVENPDIKLSVPLLVVGNKADLVAEQYRVNKSDIANTFNGSSVCMTSISLDVSSISYSTNYNVFYNFYNQVIEQSDTMNVNTQRQYPLSSSTVNDLHLSVPNNKWRSKYNNSNILTGSANVSNSPSFTNFQTSPVIANISPHFNSLSLNNGNNNVNNNNNNINGMNNGIRGNDFDKRINNLFNNIELNRKKSNSNIQV</sequence>
<organism evidence="1 2">
    <name type="scientific">Anaeromyces robustus</name>
    <dbReference type="NCBI Taxonomy" id="1754192"/>
    <lineage>
        <taxon>Eukaryota</taxon>
        <taxon>Fungi</taxon>
        <taxon>Fungi incertae sedis</taxon>
        <taxon>Chytridiomycota</taxon>
        <taxon>Chytridiomycota incertae sedis</taxon>
        <taxon>Neocallimastigomycetes</taxon>
        <taxon>Neocallimastigales</taxon>
        <taxon>Neocallimastigaceae</taxon>
        <taxon>Anaeromyces</taxon>
    </lineage>
</organism>
<proteinExistence type="predicted"/>
<dbReference type="STRING" id="1754192.A0A1Y1WNX5"/>
<evidence type="ECO:0008006" key="3">
    <source>
        <dbReference type="Google" id="ProtNLM"/>
    </source>
</evidence>
<gene>
    <name evidence="1" type="ORF">BCR32DRAFT_249829</name>
</gene>
<evidence type="ECO:0000313" key="1">
    <source>
        <dbReference type="EMBL" id="ORX75085.1"/>
    </source>
</evidence>
<dbReference type="Proteomes" id="UP000193944">
    <property type="component" value="Unassembled WGS sequence"/>
</dbReference>
<keyword evidence="2" id="KW-1185">Reference proteome</keyword>
<reference evidence="1 2" key="2">
    <citation type="submission" date="2016-08" db="EMBL/GenBank/DDBJ databases">
        <title>Pervasive Adenine N6-methylation of Active Genes in Fungi.</title>
        <authorList>
            <consortium name="DOE Joint Genome Institute"/>
            <person name="Mondo S.J."/>
            <person name="Dannebaum R.O."/>
            <person name="Kuo R.C."/>
            <person name="Labutti K."/>
            <person name="Haridas S."/>
            <person name="Kuo A."/>
            <person name="Salamov A."/>
            <person name="Ahrendt S.R."/>
            <person name="Lipzen A."/>
            <person name="Sullivan W."/>
            <person name="Andreopoulos W.B."/>
            <person name="Clum A."/>
            <person name="Lindquist E."/>
            <person name="Daum C."/>
            <person name="Ramamoorthy G.K."/>
            <person name="Gryganskyi A."/>
            <person name="Culley D."/>
            <person name="Magnuson J.K."/>
            <person name="James T.Y."/>
            <person name="O'Malley M.A."/>
            <person name="Stajich J.E."/>
            <person name="Spatafora J.W."/>
            <person name="Visel A."/>
            <person name="Grigoriev I.V."/>
        </authorList>
    </citation>
    <scope>NUCLEOTIDE SEQUENCE [LARGE SCALE GENOMIC DNA]</scope>
    <source>
        <strain evidence="1 2">S4</strain>
    </source>
</reference>
<dbReference type="AlphaFoldDB" id="A0A1Y1WNX5"/>
<protein>
    <recommendedName>
        <fullName evidence="3">P-loop containing nucleoside triphosphate hydrolase protein</fullName>
    </recommendedName>
</protein>
<reference evidence="1 2" key="1">
    <citation type="submission" date="2016-08" db="EMBL/GenBank/DDBJ databases">
        <title>A Parts List for Fungal Cellulosomes Revealed by Comparative Genomics.</title>
        <authorList>
            <consortium name="DOE Joint Genome Institute"/>
            <person name="Haitjema C.H."/>
            <person name="Gilmore S.P."/>
            <person name="Henske J.K."/>
            <person name="Solomon K.V."/>
            <person name="De Groot R."/>
            <person name="Kuo A."/>
            <person name="Mondo S.J."/>
            <person name="Salamov A.A."/>
            <person name="Labutti K."/>
            <person name="Zhao Z."/>
            <person name="Chiniquy J."/>
            <person name="Barry K."/>
            <person name="Brewer H.M."/>
            <person name="Purvine S.O."/>
            <person name="Wright A.T."/>
            <person name="Boxma B."/>
            <person name="Van Alen T."/>
            <person name="Hackstein J.H."/>
            <person name="Baker S.E."/>
            <person name="Grigoriev I.V."/>
            <person name="O'Malley M.A."/>
        </authorList>
    </citation>
    <scope>NUCLEOTIDE SEQUENCE [LARGE SCALE GENOMIC DNA]</scope>
    <source>
        <strain evidence="1 2">S4</strain>
    </source>
</reference>
<dbReference type="EMBL" id="MCFG01000379">
    <property type="protein sequence ID" value="ORX75085.1"/>
    <property type="molecule type" value="Genomic_DNA"/>
</dbReference>